<dbReference type="Proteomes" id="UP000789739">
    <property type="component" value="Unassembled WGS sequence"/>
</dbReference>
<dbReference type="OrthoDB" id="2143914at2759"/>
<evidence type="ECO:0000259" key="1">
    <source>
        <dbReference type="SMART" id="SM00717"/>
    </source>
</evidence>
<dbReference type="EMBL" id="CAJVPI010001340">
    <property type="protein sequence ID" value="CAG8608025.1"/>
    <property type="molecule type" value="Genomic_DNA"/>
</dbReference>
<reference evidence="2" key="1">
    <citation type="submission" date="2021-06" db="EMBL/GenBank/DDBJ databases">
        <authorList>
            <person name="Kallberg Y."/>
            <person name="Tangrot J."/>
            <person name="Rosling A."/>
        </authorList>
    </citation>
    <scope>NUCLEOTIDE SEQUENCE</scope>
    <source>
        <strain evidence="2">BR232B</strain>
    </source>
</reference>
<sequence>MKEAGRKLQKSFQKETIEPVIIDGIIMPTRIVGTLLSVKSSIVDHTRIPISKLYCFLTVKAGPLKKWEIEKLRENYTLFGNKWSFVVRDLKGRSPLQAKNFFNAEKRSLKSVKKRMSVVRIVNENDSTKVDIPESFKALFFVEDNRLLDARCP</sequence>
<dbReference type="CDD" id="cd00167">
    <property type="entry name" value="SANT"/>
    <property type="match status" value="1"/>
</dbReference>
<dbReference type="Gene3D" id="1.10.10.60">
    <property type="entry name" value="Homeodomain-like"/>
    <property type="match status" value="1"/>
</dbReference>
<dbReference type="InterPro" id="IPR009057">
    <property type="entry name" value="Homeodomain-like_sf"/>
</dbReference>
<dbReference type="InterPro" id="IPR001005">
    <property type="entry name" value="SANT/Myb"/>
</dbReference>
<gene>
    <name evidence="2" type="ORF">PBRASI_LOCUS8009</name>
</gene>
<name>A0A9N9CP40_9GLOM</name>
<feature type="domain" description="Myb-like" evidence="1">
    <location>
        <begin position="60"/>
        <end position="108"/>
    </location>
</feature>
<comment type="caution">
    <text evidence="2">The sequence shown here is derived from an EMBL/GenBank/DDBJ whole genome shotgun (WGS) entry which is preliminary data.</text>
</comment>
<evidence type="ECO:0000313" key="2">
    <source>
        <dbReference type="EMBL" id="CAG8608025.1"/>
    </source>
</evidence>
<dbReference type="SUPFAM" id="SSF46689">
    <property type="entry name" value="Homeodomain-like"/>
    <property type="match status" value="1"/>
</dbReference>
<dbReference type="SMART" id="SM00717">
    <property type="entry name" value="SANT"/>
    <property type="match status" value="1"/>
</dbReference>
<organism evidence="2 3">
    <name type="scientific">Paraglomus brasilianum</name>
    <dbReference type="NCBI Taxonomy" id="144538"/>
    <lineage>
        <taxon>Eukaryota</taxon>
        <taxon>Fungi</taxon>
        <taxon>Fungi incertae sedis</taxon>
        <taxon>Mucoromycota</taxon>
        <taxon>Glomeromycotina</taxon>
        <taxon>Glomeromycetes</taxon>
        <taxon>Paraglomerales</taxon>
        <taxon>Paraglomeraceae</taxon>
        <taxon>Paraglomus</taxon>
    </lineage>
</organism>
<proteinExistence type="predicted"/>
<protein>
    <submittedName>
        <fullName evidence="2">3872_t:CDS:1</fullName>
    </submittedName>
</protein>
<keyword evidence="3" id="KW-1185">Reference proteome</keyword>
<accession>A0A9N9CP40</accession>
<evidence type="ECO:0000313" key="3">
    <source>
        <dbReference type="Proteomes" id="UP000789739"/>
    </source>
</evidence>
<dbReference type="AlphaFoldDB" id="A0A9N9CP40"/>